<evidence type="ECO:0000256" key="4">
    <source>
        <dbReference type="ARBA" id="ARBA00030169"/>
    </source>
</evidence>
<evidence type="ECO:0000313" key="6">
    <source>
        <dbReference type="EMBL" id="MBI4922591.1"/>
    </source>
</evidence>
<protein>
    <recommendedName>
        <fullName evidence="2">Putative 4-hydroxy-4-methyl-2-oxoglutarate aldolase</fullName>
    </recommendedName>
    <alternativeName>
        <fullName evidence="3">Regulator of ribonuclease activity homolog</fullName>
    </alternativeName>
    <alternativeName>
        <fullName evidence="4">RraA-like protein</fullName>
    </alternativeName>
</protein>
<evidence type="ECO:0000256" key="3">
    <source>
        <dbReference type="ARBA" id="ARBA00029596"/>
    </source>
</evidence>
<keyword evidence="5" id="KW-0479">Metal-binding</keyword>
<organism evidence="6 7">
    <name type="scientific">Devosia nanyangense</name>
    <dbReference type="NCBI Taxonomy" id="1228055"/>
    <lineage>
        <taxon>Bacteria</taxon>
        <taxon>Pseudomonadati</taxon>
        <taxon>Pseudomonadota</taxon>
        <taxon>Alphaproteobacteria</taxon>
        <taxon>Hyphomicrobiales</taxon>
        <taxon>Devosiaceae</taxon>
        <taxon>Devosia</taxon>
    </lineage>
</organism>
<accession>A0A933L2W8</accession>
<dbReference type="CDD" id="cd16841">
    <property type="entry name" value="RraA_family"/>
    <property type="match status" value="1"/>
</dbReference>
<sequence>MNHAEAKVADTAARLKKLYTAAVYDIMDEMGLPNQCLDLSIKPLERAMRIAGPAFTIACAADARVDWEYDNDEVKRFTFFRRMYLGCVVVVSSGGENRAGHWGELMSMSSKARGAAGVIIDGGIRDGNILMGMEDWPVFSRYLSPIESKGRTRIRAIEEPIAVAGALTSQVRINPGDWLFGDMDGVVVIPAKSVDEVLRKAEAIGGIEDQAREEIRNGGDVTAVFEKYGRL</sequence>
<feature type="binding site" evidence="5">
    <location>
        <begin position="103"/>
        <end position="106"/>
    </location>
    <ligand>
        <name>substrate</name>
    </ligand>
</feature>
<evidence type="ECO:0000256" key="1">
    <source>
        <dbReference type="ARBA" id="ARBA00001968"/>
    </source>
</evidence>
<gene>
    <name evidence="6" type="ORF">HY834_12660</name>
</gene>
<proteinExistence type="predicted"/>
<dbReference type="AlphaFoldDB" id="A0A933L2W8"/>
<keyword evidence="5" id="KW-0460">Magnesium</keyword>
<comment type="cofactor">
    <cofactor evidence="5">
        <name>Mg(2+)</name>
        <dbReference type="ChEBI" id="CHEBI:18420"/>
    </cofactor>
</comment>
<dbReference type="EMBL" id="JACRAF010000034">
    <property type="protein sequence ID" value="MBI4922591.1"/>
    <property type="molecule type" value="Genomic_DNA"/>
</dbReference>
<dbReference type="GO" id="GO:0008948">
    <property type="term" value="F:oxaloacetate decarboxylase activity"/>
    <property type="evidence" value="ECO:0007669"/>
    <property type="project" value="TreeGrafter"/>
</dbReference>
<dbReference type="GO" id="GO:0046872">
    <property type="term" value="F:metal ion binding"/>
    <property type="evidence" value="ECO:0007669"/>
    <property type="project" value="UniProtKB-KW"/>
</dbReference>
<feature type="binding site" evidence="5">
    <location>
        <position position="126"/>
    </location>
    <ligand>
        <name>Mg(2+)</name>
        <dbReference type="ChEBI" id="CHEBI:18420"/>
    </ligand>
</feature>
<evidence type="ECO:0000313" key="7">
    <source>
        <dbReference type="Proteomes" id="UP000782610"/>
    </source>
</evidence>
<dbReference type="Gene3D" id="3.50.30.40">
    <property type="entry name" value="Ribonuclease E inhibitor RraA/RraA-like"/>
    <property type="match status" value="1"/>
</dbReference>
<dbReference type="InterPro" id="IPR005493">
    <property type="entry name" value="RraA/RraA-like"/>
</dbReference>
<evidence type="ECO:0000256" key="2">
    <source>
        <dbReference type="ARBA" id="ARBA00016549"/>
    </source>
</evidence>
<name>A0A933L2W8_9HYPH</name>
<dbReference type="Proteomes" id="UP000782610">
    <property type="component" value="Unassembled WGS sequence"/>
</dbReference>
<dbReference type="Pfam" id="PF03737">
    <property type="entry name" value="RraA-like"/>
    <property type="match status" value="1"/>
</dbReference>
<dbReference type="PANTHER" id="PTHR33254:SF4">
    <property type="entry name" value="4-HYDROXY-4-METHYL-2-OXOGLUTARATE ALDOLASE 3-RELATED"/>
    <property type="match status" value="1"/>
</dbReference>
<comment type="cofactor">
    <cofactor evidence="1">
        <name>a divalent metal cation</name>
        <dbReference type="ChEBI" id="CHEBI:60240"/>
    </cofactor>
</comment>
<comment type="caution">
    <text evidence="6">The sequence shown here is derived from an EMBL/GenBank/DDBJ whole genome shotgun (WGS) entry which is preliminary data.</text>
</comment>
<evidence type="ECO:0000256" key="5">
    <source>
        <dbReference type="PIRSR" id="PIRSR605493-1"/>
    </source>
</evidence>
<dbReference type="SUPFAM" id="SSF89562">
    <property type="entry name" value="RraA-like"/>
    <property type="match status" value="1"/>
</dbReference>
<feature type="binding site" evidence="5">
    <location>
        <position position="125"/>
    </location>
    <ligand>
        <name>substrate</name>
    </ligand>
</feature>
<dbReference type="InterPro" id="IPR036704">
    <property type="entry name" value="RraA/RraA-like_sf"/>
</dbReference>
<reference evidence="6" key="1">
    <citation type="submission" date="2020-07" db="EMBL/GenBank/DDBJ databases">
        <title>Huge and variable diversity of episymbiotic CPR bacteria and DPANN archaea in groundwater ecosystems.</title>
        <authorList>
            <person name="He C.Y."/>
            <person name="Keren R."/>
            <person name="Whittaker M."/>
            <person name="Farag I.F."/>
            <person name="Doudna J."/>
            <person name="Cate J.H.D."/>
            <person name="Banfield J.F."/>
        </authorList>
    </citation>
    <scope>NUCLEOTIDE SEQUENCE</scope>
    <source>
        <strain evidence="6">NC_groundwater_1586_Pr3_B-0.1um_66_15</strain>
    </source>
</reference>
<dbReference type="GO" id="GO:0047443">
    <property type="term" value="F:4-hydroxy-4-methyl-2-oxoglutarate aldolase activity"/>
    <property type="evidence" value="ECO:0007669"/>
    <property type="project" value="TreeGrafter"/>
</dbReference>
<dbReference type="PANTHER" id="PTHR33254">
    <property type="entry name" value="4-HYDROXY-4-METHYL-2-OXOGLUTARATE ALDOLASE 3-RELATED"/>
    <property type="match status" value="1"/>
</dbReference>